<organism evidence="2 4">
    <name type="scientific">Methanosphaera cuniculi</name>
    <dbReference type="NCBI Taxonomy" id="1077256"/>
    <lineage>
        <taxon>Archaea</taxon>
        <taxon>Methanobacteriati</taxon>
        <taxon>Methanobacteriota</taxon>
        <taxon>Methanomada group</taxon>
        <taxon>Methanobacteria</taxon>
        <taxon>Methanobacteriales</taxon>
        <taxon>Methanobacteriaceae</taxon>
        <taxon>Methanosphaera</taxon>
    </lineage>
</organism>
<dbReference type="Gene3D" id="3.30.70.20">
    <property type="match status" value="1"/>
</dbReference>
<evidence type="ECO:0000313" key="3">
    <source>
        <dbReference type="EMBL" id="PWL08696.1"/>
    </source>
</evidence>
<dbReference type="Proteomes" id="UP000246004">
    <property type="component" value="Unassembled WGS sequence"/>
</dbReference>
<dbReference type="EMBL" id="LWMS01000010">
    <property type="protein sequence ID" value="PWL08696.1"/>
    <property type="molecule type" value="Genomic_DNA"/>
</dbReference>
<dbReference type="PANTHER" id="PTHR42827:SF1">
    <property type="entry name" value="IRON-SULFUR CLUSTER-BINDING PROTEIN"/>
    <property type="match status" value="1"/>
</dbReference>
<dbReference type="InterPro" id="IPR017900">
    <property type="entry name" value="4Fe4S_Fe_S_CS"/>
</dbReference>
<keyword evidence="3" id="KW-0560">Oxidoreductase</keyword>
<dbReference type="PANTHER" id="PTHR42827">
    <property type="entry name" value="IRON-SULFUR CLUSTER-BINDING PROTEIN-RELATED"/>
    <property type="match status" value="1"/>
</dbReference>
<dbReference type="EMBL" id="LMVN01000024">
    <property type="protein sequence ID" value="PAV06929.1"/>
    <property type="molecule type" value="Genomic_DNA"/>
</dbReference>
<name>A0A2A2HBZ6_9EURY</name>
<comment type="caution">
    <text evidence="2">The sequence shown here is derived from an EMBL/GenBank/DDBJ whole genome shotgun (WGS) entry which is preliminary data.</text>
</comment>
<dbReference type="GO" id="GO:0016491">
    <property type="term" value="F:oxidoreductase activity"/>
    <property type="evidence" value="ECO:0007669"/>
    <property type="project" value="UniProtKB-KW"/>
</dbReference>
<feature type="domain" description="4Fe-4S ferredoxin-type" evidence="1">
    <location>
        <begin position="156"/>
        <end position="188"/>
    </location>
</feature>
<evidence type="ECO:0000313" key="4">
    <source>
        <dbReference type="Proteomes" id="UP000217528"/>
    </source>
</evidence>
<dbReference type="PROSITE" id="PS00198">
    <property type="entry name" value="4FE4S_FER_1"/>
    <property type="match status" value="1"/>
</dbReference>
<dbReference type="SUPFAM" id="SSF54862">
    <property type="entry name" value="4Fe-4S ferredoxins"/>
    <property type="match status" value="1"/>
</dbReference>
<accession>A0A2A2HBZ6</accession>
<reference evidence="3 5" key="1">
    <citation type="submission" date="2016-04" db="EMBL/GenBank/DDBJ databases">
        <title>Genome sequence of Methanosphaera cuniculi DSM 4103.</title>
        <authorList>
            <person name="Poehlein A."/>
            <person name="Seedorf H."/>
            <person name="Daniel R."/>
        </authorList>
    </citation>
    <scope>NUCLEOTIDE SEQUENCE [LARGE SCALE GENOMIC DNA]</scope>
    <source>
        <strain evidence="3 5">DSM 4103</strain>
    </source>
</reference>
<dbReference type="OrthoDB" id="23478at2157"/>
<evidence type="ECO:0000313" key="5">
    <source>
        <dbReference type="Proteomes" id="UP000246004"/>
    </source>
</evidence>
<evidence type="ECO:0000313" key="2">
    <source>
        <dbReference type="EMBL" id="PAV06929.1"/>
    </source>
</evidence>
<dbReference type="RefSeq" id="WP_095609103.1">
    <property type="nucleotide sequence ID" value="NZ_LMVN01000024.1"/>
</dbReference>
<dbReference type="InterPro" id="IPR017896">
    <property type="entry name" value="4Fe4S_Fe-S-bd"/>
</dbReference>
<reference evidence="2 4" key="2">
    <citation type="journal article" date="2017" name="BMC Genomics">
        <title>Genomic analysis of methanogenic archaea reveals a shift towards energy conservation.</title>
        <authorList>
            <person name="Gilmore S.P."/>
            <person name="Henske J.K."/>
            <person name="Sexton J.A."/>
            <person name="Solomon K.V."/>
            <person name="Seppala S."/>
            <person name="Yoo J.I."/>
            <person name="Huyett L.M."/>
            <person name="Pressman A."/>
            <person name="Cogan J.Z."/>
            <person name="Kivenson V."/>
            <person name="Peng X."/>
            <person name="Tan Y."/>
            <person name="Valentine D.L."/>
            <person name="O'Malley M.A."/>
        </authorList>
    </citation>
    <scope>NUCLEOTIDE SEQUENCE [LARGE SCALE GENOMIC DNA]</scope>
    <source>
        <strain evidence="2 4">1R-7</strain>
    </source>
</reference>
<protein>
    <submittedName>
        <fullName evidence="3">Epoxyqueuosine reductase</fullName>
        <ecNumber evidence="3">1.1.-.-</ecNumber>
    </submittedName>
</protein>
<sequence>MNIMEYVQQLSDVCGVADLYHDRDELIKTYGDDICKYQYAIVIGHKMNEDIIEKIPLSYQDDEIAKEYLDEYYNSHQRAKKIAIKIADKIKQQNHNAIILDVAGDTDELNLKIPFSNKASAHIAGVGWIGKNNLLTTCEFGPRLTWVTILTDTPLADYVKNEMKSQCGDCQLCVNACPGDAIKNLDDPKLSYDPVKCGDYIMSRRDEGHPVACGMCLYICPYGNKKSAKILENKKKNLK</sequence>
<gene>
    <name evidence="3" type="primary">queG_1</name>
    <name evidence="2" type="ORF">ASJ82_07385</name>
    <name evidence="3" type="ORF">MSCUN_04090</name>
</gene>
<dbReference type="AlphaFoldDB" id="A0A2A2HBZ6"/>
<proteinExistence type="predicted"/>
<dbReference type="EC" id="1.1.-.-" evidence="3"/>
<dbReference type="PROSITE" id="PS51379">
    <property type="entry name" value="4FE4S_FER_2"/>
    <property type="match status" value="1"/>
</dbReference>
<dbReference type="Proteomes" id="UP000217528">
    <property type="component" value="Unassembled WGS sequence"/>
</dbReference>
<keyword evidence="4" id="KW-1185">Reference proteome</keyword>
<evidence type="ECO:0000259" key="1">
    <source>
        <dbReference type="PROSITE" id="PS51379"/>
    </source>
</evidence>